<dbReference type="PANTHER" id="PTHR43115:SF4">
    <property type="entry name" value="DEHYDROGENASE_REDUCTASE SDR FAMILY MEMBER 11"/>
    <property type="match status" value="1"/>
</dbReference>
<dbReference type="PRINTS" id="PR00081">
    <property type="entry name" value="GDHRDH"/>
</dbReference>
<accession>A0A1G4SEP6</accession>
<dbReference type="SUPFAM" id="SSF51735">
    <property type="entry name" value="NAD(P)-binding Rossmann-fold domains"/>
    <property type="match status" value="1"/>
</dbReference>
<proteinExistence type="inferred from homology"/>
<dbReference type="PANTHER" id="PTHR43115">
    <property type="entry name" value="DEHYDROGENASE/REDUCTASE SDR FAMILY MEMBER 11"/>
    <property type="match status" value="1"/>
</dbReference>
<dbReference type="PROSITE" id="PS00061">
    <property type="entry name" value="ADH_SHORT"/>
    <property type="match status" value="1"/>
</dbReference>
<dbReference type="STRING" id="177413.SAMN05660859_2119"/>
<keyword evidence="2" id="KW-0560">Oxidoreductase</keyword>
<dbReference type="InterPro" id="IPR020904">
    <property type="entry name" value="Sc_DH/Rdtase_CS"/>
</dbReference>
<keyword evidence="5" id="KW-1185">Reference proteome</keyword>
<dbReference type="GO" id="GO:0016616">
    <property type="term" value="F:oxidoreductase activity, acting on the CH-OH group of donors, NAD or NADP as acceptor"/>
    <property type="evidence" value="ECO:0007669"/>
    <property type="project" value="UniProtKB-ARBA"/>
</dbReference>
<dbReference type="PRINTS" id="PR00080">
    <property type="entry name" value="SDRFAMILY"/>
</dbReference>
<protein>
    <submittedName>
        <fullName evidence="4">NADP-dependent 3-hydroxy acid dehydrogenase YdfG</fullName>
    </submittedName>
</protein>
<gene>
    <name evidence="4" type="ORF">SAMN05660859_2119</name>
</gene>
<sequence length="250" mass="26786">MLEKGMRALVTGGSGGLGSAMVRMLTRHGVHTIALSNDQAKLDELKGLPEVETVFMDVTDSEAMRSTFSGQEIDILINAAGVLGVTGTLYSVPTASAQRILDVNVMGIHNALSATVPGMVERNRGHIVNFGSLAGPYPSAGQPMYSASKGAVHNMSANLRMELFGTDVRVTEIRPGRVRTGMHAEMFDGDHSKSDALLYDPYECLQATDIADAIEYVLSTPPHVCVSQIEVVPTHQVVGGTRMYNRQLGK</sequence>
<reference evidence="5" key="1">
    <citation type="submission" date="2016-10" db="EMBL/GenBank/DDBJ databases">
        <authorList>
            <person name="Varghese N."/>
            <person name="Submissions S."/>
        </authorList>
    </citation>
    <scope>NUCLEOTIDE SEQUENCE [LARGE SCALE GENOMIC DNA]</scope>
    <source>
        <strain evidence="5">CGMCC 1.1761</strain>
    </source>
</reference>
<dbReference type="Proteomes" id="UP000198889">
    <property type="component" value="Unassembled WGS sequence"/>
</dbReference>
<dbReference type="FunFam" id="3.40.50.720:FF:000047">
    <property type="entry name" value="NADP-dependent L-serine/L-allo-threonine dehydrogenase"/>
    <property type="match status" value="1"/>
</dbReference>
<evidence type="ECO:0000256" key="2">
    <source>
        <dbReference type="ARBA" id="ARBA00023002"/>
    </source>
</evidence>
<dbReference type="Gene3D" id="3.40.50.720">
    <property type="entry name" value="NAD(P)-binding Rossmann-like Domain"/>
    <property type="match status" value="1"/>
</dbReference>
<name>A0A1G4SEP6_9HYPH</name>
<comment type="similarity">
    <text evidence="1 3">Belongs to the short-chain dehydrogenases/reductases (SDR) family.</text>
</comment>
<dbReference type="AlphaFoldDB" id="A0A1G4SEP6"/>
<dbReference type="Pfam" id="PF00106">
    <property type="entry name" value="adh_short"/>
    <property type="match status" value="1"/>
</dbReference>
<evidence type="ECO:0000256" key="1">
    <source>
        <dbReference type="ARBA" id="ARBA00006484"/>
    </source>
</evidence>
<evidence type="ECO:0000313" key="4">
    <source>
        <dbReference type="EMBL" id="SCW67045.1"/>
    </source>
</evidence>
<dbReference type="InterPro" id="IPR036291">
    <property type="entry name" value="NAD(P)-bd_dom_sf"/>
</dbReference>
<evidence type="ECO:0000313" key="5">
    <source>
        <dbReference type="Proteomes" id="UP000198889"/>
    </source>
</evidence>
<dbReference type="RefSeq" id="WP_162841793.1">
    <property type="nucleotide sequence ID" value="NZ_FMTP01000003.1"/>
</dbReference>
<organism evidence="4 5">
    <name type="scientific">Ancylobacter rudongensis</name>
    <dbReference type="NCBI Taxonomy" id="177413"/>
    <lineage>
        <taxon>Bacteria</taxon>
        <taxon>Pseudomonadati</taxon>
        <taxon>Pseudomonadota</taxon>
        <taxon>Alphaproteobacteria</taxon>
        <taxon>Hyphomicrobiales</taxon>
        <taxon>Xanthobacteraceae</taxon>
        <taxon>Ancylobacter</taxon>
    </lineage>
</organism>
<evidence type="ECO:0000256" key="3">
    <source>
        <dbReference type="RuleBase" id="RU000363"/>
    </source>
</evidence>
<dbReference type="InterPro" id="IPR002347">
    <property type="entry name" value="SDR_fam"/>
</dbReference>
<dbReference type="EMBL" id="FMTP01000003">
    <property type="protein sequence ID" value="SCW67045.1"/>
    <property type="molecule type" value="Genomic_DNA"/>
</dbReference>